<evidence type="ECO:0000256" key="8">
    <source>
        <dbReference type="SAM" id="SignalP"/>
    </source>
</evidence>
<dbReference type="AlphaFoldDB" id="A0A9D9ILP3"/>
<keyword evidence="2 7" id="KW-0813">Transport</keyword>
<dbReference type="InterPro" id="IPR036942">
    <property type="entry name" value="Beta-barrel_TonB_sf"/>
</dbReference>
<keyword evidence="4 7" id="KW-0812">Transmembrane</keyword>
<comment type="subcellular location">
    <subcellularLocation>
        <location evidence="1 7">Cell outer membrane</location>
        <topology evidence="1 7">Multi-pass membrane protein</topology>
    </subcellularLocation>
</comment>
<dbReference type="SUPFAM" id="SSF49464">
    <property type="entry name" value="Carboxypeptidase regulatory domain-like"/>
    <property type="match status" value="1"/>
</dbReference>
<dbReference type="Gene3D" id="2.60.40.1120">
    <property type="entry name" value="Carboxypeptidase-like, regulatory domain"/>
    <property type="match status" value="1"/>
</dbReference>
<dbReference type="Gene3D" id="2.170.130.10">
    <property type="entry name" value="TonB-dependent receptor, plug domain"/>
    <property type="match status" value="1"/>
</dbReference>
<proteinExistence type="inferred from homology"/>
<feature type="domain" description="TonB-dependent receptor plug" evidence="9">
    <location>
        <begin position="138"/>
        <end position="260"/>
    </location>
</feature>
<evidence type="ECO:0000256" key="2">
    <source>
        <dbReference type="ARBA" id="ARBA00022448"/>
    </source>
</evidence>
<keyword evidence="5 7" id="KW-0472">Membrane</keyword>
<evidence type="ECO:0000256" key="1">
    <source>
        <dbReference type="ARBA" id="ARBA00004571"/>
    </source>
</evidence>
<dbReference type="Proteomes" id="UP000823757">
    <property type="component" value="Unassembled WGS sequence"/>
</dbReference>
<evidence type="ECO:0000256" key="5">
    <source>
        <dbReference type="ARBA" id="ARBA00023136"/>
    </source>
</evidence>
<keyword evidence="6 7" id="KW-0998">Cell outer membrane</keyword>
<protein>
    <submittedName>
        <fullName evidence="10">SusC/RagA family TonB-linked outer membrane protein</fullName>
    </submittedName>
</protein>
<comment type="similarity">
    <text evidence="7">Belongs to the TonB-dependent receptor family.</text>
</comment>
<dbReference type="InterPro" id="IPR023996">
    <property type="entry name" value="TonB-dep_OMP_SusC/RagA"/>
</dbReference>
<dbReference type="NCBIfam" id="TIGR04056">
    <property type="entry name" value="OMP_RagA_SusC"/>
    <property type="match status" value="1"/>
</dbReference>
<reference evidence="10" key="1">
    <citation type="submission" date="2020-10" db="EMBL/GenBank/DDBJ databases">
        <authorList>
            <person name="Gilroy R."/>
        </authorList>
    </citation>
    <scope>NUCLEOTIDE SEQUENCE</scope>
    <source>
        <strain evidence="10">B1-13419</strain>
    </source>
</reference>
<keyword evidence="3 7" id="KW-1134">Transmembrane beta strand</keyword>
<dbReference type="PROSITE" id="PS52016">
    <property type="entry name" value="TONB_DEPENDENT_REC_3"/>
    <property type="match status" value="1"/>
</dbReference>
<evidence type="ECO:0000256" key="3">
    <source>
        <dbReference type="ARBA" id="ARBA00022452"/>
    </source>
</evidence>
<dbReference type="EMBL" id="JADIMD010000094">
    <property type="protein sequence ID" value="MBO8474832.1"/>
    <property type="molecule type" value="Genomic_DNA"/>
</dbReference>
<evidence type="ECO:0000313" key="10">
    <source>
        <dbReference type="EMBL" id="MBO8474832.1"/>
    </source>
</evidence>
<dbReference type="NCBIfam" id="TIGR04057">
    <property type="entry name" value="SusC_RagA_signa"/>
    <property type="match status" value="1"/>
</dbReference>
<feature type="chain" id="PRO_5038389024" evidence="8">
    <location>
        <begin position="24"/>
        <end position="1023"/>
    </location>
</feature>
<dbReference type="InterPro" id="IPR037066">
    <property type="entry name" value="Plug_dom_sf"/>
</dbReference>
<evidence type="ECO:0000256" key="7">
    <source>
        <dbReference type="PROSITE-ProRule" id="PRU01360"/>
    </source>
</evidence>
<dbReference type="Pfam" id="PF07715">
    <property type="entry name" value="Plug"/>
    <property type="match status" value="1"/>
</dbReference>
<evidence type="ECO:0000256" key="6">
    <source>
        <dbReference type="ARBA" id="ARBA00023237"/>
    </source>
</evidence>
<organism evidence="10 11">
    <name type="scientific">Candidatus Cryptobacteroides faecigallinarum</name>
    <dbReference type="NCBI Taxonomy" id="2840763"/>
    <lineage>
        <taxon>Bacteria</taxon>
        <taxon>Pseudomonadati</taxon>
        <taxon>Bacteroidota</taxon>
        <taxon>Bacteroidia</taxon>
        <taxon>Bacteroidales</taxon>
        <taxon>Candidatus Cryptobacteroides</taxon>
    </lineage>
</organism>
<dbReference type="InterPro" id="IPR039426">
    <property type="entry name" value="TonB-dep_rcpt-like"/>
</dbReference>
<dbReference type="Pfam" id="PF13715">
    <property type="entry name" value="CarbopepD_reg_2"/>
    <property type="match status" value="1"/>
</dbReference>
<evidence type="ECO:0000256" key="4">
    <source>
        <dbReference type="ARBA" id="ARBA00022692"/>
    </source>
</evidence>
<comment type="caution">
    <text evidence="10">The sequence shown here is derived from an EMBL/GenBank/DDBJ whole genome shotgun (WGS) entry which is preliminary data.</text>
</comment>
<dbReference type="InterPro" id="IPR012910">
    <property type="entry name" value="Plug_dom"/>
</dbReference>
<reference evidence="10" key="2">
    <citation type="journal article" date="2021" name="PeerJ">
        <title>Extensive microbial diversity within the chicken gut microbiome revealed by metagenomics and culture.</title>
        <authorList>
            <person name="Gilroy R."/>
            <person name="Ravi A."/>
            <person name="Getino M."/>
            <person name="Pursley I."/>
            <person name="Horton D.L."/>
            <person name="Alikhan N.F."/>
            <person name="Baker D."/>
            <person name="Gharbi K."/>
            <person name="Hall N."/>
            <person name="Watson M."/>
            <person name="Adriaenssens E.M."/>
            <person name="Foster-Nyarko E."/>
            <person name="Jarju S."/>
            <person name="Secka A."/>
            <person name="Antonio M."/>
            <person name="Oren A."/>
            <person name="Chaudhuri R.R."/>
            <person name="La Ragione R."/>
            <person name="Hildebrand F."/>
            <person name="Pallen M.J."/>
        </authorList>
    </citation>
    <scope>NUCLEOTIDE SEQUENCE</scope>
    <source>
        <strain evidence="10">B1-13419</strain>
    </source>
</reference>
<evidence type="ECO:0000313" key="11">
    <source>
        <dbReference type="Proteomes" id="UP000823757"/>
    </source>
</evidence>
<dbReference type="GO" id="GO:0009279">
    <property type="term" value="C:cell outer membrane"/>
    <property type="evidence" value="ECO:0007669"/>
    <property type="project" value="UniProtKB-SubCell"/>
</dbReference>
<accession>A0A9D9ILP3</accession>
<dbReference type="Gene3D" id="2.40.170.20">
    <property type="entry name" value="TonB-dependent receptor, beta-barrel domain"/>
    <property type="match status" value="1"/>
</dbReference>
<evidence type="ECO:0000259" key="9">
    <source>
        <dbReference type="Pfam" id="PF07715"/>
    </source>
</evidence>
<dbReference type="SUPFAM" id="SSF56935">
    <property type="entry name" value="Porins"/>
    <property type="match status" value="1"/>
</dbReference>
<dbReference type="InterPro" id="IPR008969">
    <property type="entry name" value="CarboxyPept-like_regulatory"/>
</dbReference>
<gene>
    <name evidence="10" type="ORF">IAB91_06040</name>
</gene>
<sequence length="1023" mass="113829">MKAKFIISLLSITSMLLSIEAGARENTRNAYPDTAIPADMSQQDNVTGKVTDENGDPLVGVMVYIEGTTTGTMTETDGTYTLKPKSGAESFTVIFSYLGMTTQKVTASPGRVINIKMQNDNELAAAVINGGYGVIQSKEDLTGSAFQVNNDIIEKLPAARVDNMLTGLVPGLVVEENTTNGRTQVSIRVRGEGSLSASKEPLWIVDGVEIYTGGTTNSVMGTSYSVSPLSFINPDDIESITVLKDATMTALYGADGANGVILITTKNAKTGKLRFNTTVRYGVATIDRSTLQKYCNAAQWYSLAKEGWTNAGYSMDIFPYQDSEYNSYSTTDTDWNDIYLNVGHTAQVNFSVSGGTEKMKNYFSGGYYAQISPYGGNSQQRYNFRDKLTFQLFSKFDVEVNMSGSYNINNILSLYSFYKEQLPIFTPYMPNGDYRLYNYYSTSTTAYEPEMRKFFGNELPERQFNDNTQKAFQGDLNVNLVYKPFKGMSITSETGISLLNIFEAVYDSKNTVSGIADDTRMSGSSRRSGSFSFRIKENIRANYSRTFGKHAVSAMLGVELSDYKYNTAYATGYGFVTDALKEVSLAQESTKNGGSSFSHQRSLSFLGTVTYTYDRRYTLTVTNRTQGNSSFSTYSRWNTYTGAGIAWNIQNEKFFNSRIFHLLKLRGSFGNNGNSRVDSSAAYGTYNISEGSYYGGQAGATQGTPANPGLSWETSYIANVGIDVGIFNRLEVGVEFYNKITNDLIYDGRVSSIITDNSVERNVGSILNRGIEFNITSTNIRTRDFVWTTTFNGARNSNKILKLYEDTYSGFFDSIWTVGAPKDQLWLVSWAGVDPTTGAPMWYDKDGNLTYSFSYDNRVIQSKYSVEPTLYGGMINTFRFKDFTLSFNLVYNFGGWTVASLNNDGYDIIGENVPVEALDHWKQPGDIATNPRYLYKNSYKSSSNSTRNLIRKTYISLRNLTLTYSIPQKYLRKANMSAVDISLIGDNLYLWTPAQSSKRNSYKTMMYNDGVVRTVSLNVSLSF</sequence>
<feature type="signal peptide" evidence="8">
    <location>
        <begin position="1"/>
        <end position="23"/>
    </location>
</feature>
<keyword evidence="8" id="KW-0732">Signal</keyword>
<dbReference type="InterPro" id="IPR023997">
    <property type="entry name" value="TonB-dep_OMP_SusC/RagA_CS"/>
</dbReference>
<name>A0A9D9ILP3_9BACT</name>